<organism evidence="4 5">
    <name type="scientific">Roseovarius tolerans</name>
    <dbReference type="NCBI Taxonomy" id="74031"/>
    <lineage>
        <taxon>Bacteria</taxon>
        <taxon>Pseudomonadati</taxon>
        <taxon>Pseudomonadota</taxon>
        <taxon>Alphaproteobacteria</taxon>
        <taxon>Rhodobacterales</taxon>
        <taxon>Roseobacteraceae</taxon>
        <taxon>Roseovarius</taxon>
    </lineage>
</organism>
<sequence>MIDWDRVRNLRDEIGADAFEEVVDLFLEEVQTEIDRLRAPREALDIEGQLHFLKGSALNLGFIAFSDLCHAGEAAAAAGQGGRVDLTEILCCFEQSKAAFLAGLTAEVMAA</sequence>
<reference evidence="5" key="1">
    <citation type="submission" date="2015-07" db="EMBL/GenBank/DDBJ databases">
        <title>Draft Genome Sequence of Roseovarius tolerans EL-164, a producer of N-Acylated Alanine Methyl Esters (NAMEs).</title>
        <authorList>
            <person name="Voget S."/>
            <person name="Bruns H."/>
            <person name="Wagner-Doebler I."/>
            <person name="Schulz S."/>
            <person name="Daniel R."/>
        </authorList>
    </citation>
    <scope>NUCLEOTIDE SEQUENCE [LARGE SCALE GENOMIC DNA]</scope>
    <source>
        <strain evidence="5">EL-164</strain>
    </source>
</reference>
<dbReference type="AlphaFoldDB" id="A0A0L6CRW0"/>
<dbReference type="Gene3D" id="1.20.120.160">
    <property type="entry name" value="HPT domain"/>
    <property type="match status" value="1"/>
</dbReference>
<keyword evidence="1" id="KW-0902">Two-component regulatory system</keyword>
<dbReference type="STRING" id="74031.SAMN04488077_11834"/>
<gene>
    <name evidence="4" type="ORF">ROTO_29470</name>
</gene>
<keyword evidence="2" id="KW-0597">Phosphoprotein</keyword>
<evidence type="ECO:0000256" key="2">
    <source>
        <dbReference type="PROSITE-ProRule" id="PRU00110"/>
    </source>
</evidence>
<evidence type="ECO:0000313" key="4">
    <source>
        <dbReference type="EMBL" id="KNX40497.1"/>
    </source>
</evidence>
<dbReference type="SUPFAM" id="SSF47226">
    <property type="entry name" value="Histidine-containing phosphotransfer domain, HPT domain"/>
    <property type="match status" value="1"/>
</dbReference>
<dbReference type="GO" id="GO:0004672">
    <property type="term" value="F:protein kinase activity"/>
    <property type="evidence" value="ECO:0007669"/>
    <property type="project" value="UniProtKB-ARBA"/>
</dbReference>
<dbReference type="InterPro" id="IPR036641">
    <property type="entry name" value="HPT_dom_sf"/>
</dbReference>
<keyword evidence="5" id="KW-1185">Reference proteome</keyword>
<accession>A0A0L6CRW0</accession>
<proteinExistence type="predicted"/>
<feature type="domain" description="HPt" evidence="3">
    <location>
        <begin position="11"/>
        <end position="107"/>
    </location>
</feature>
<dbReference type="Proteomes" id="UP000037046">
    <property type="component" value="Unassembled WGS sequence"/>
</dbReference>
<evidence type="ECO:0000259" key="3">
    <source>
        <dbReference type="PROSITE" id="PS50894"/>
    </source>
</evidence>
<evidence type="ECO:0000313" key="5">
    <source>
        <dbReference type="Proteomes" id="UP000037046"/>
    </source>
</evidence>
<dbReference type="PROSITE" id="PS50894">
    <property type="entry name" value="HPT"/>
    <property type="match status" value="1"/>
</dbReference>
<dbReference type="EMBL" id="LGVV01000050">
    <property type="protein sequence ID" value="KNX40497.1"/>
    <property type="molecule type" value="Genomic_DNA"/>
</dbReference>
<protein>
    <submittedName>
        <fullName evidence="4">Hpt domain protein</fullName>
    </submittedName>
</protein>
<dbReference type="OrthoDB" id="7867809at2"/>
<evidence type="ECO:0000256" key="1">
    <source>
        <dbReference type="ARBA" id="ARBA00023012"/>
    </source>
</evidence>
<feature type="modified residue" description="Phosphohistidine" evidence="2">
    <location>
        <position position="51"/>
    </location>
</feature>
<dbReference type="Pfam" id="PF01627">
    <property type="entry name" value="Hpt"/>
    <property type="match status" value="1"/>
</dbReference>
<dbReference type="RefSeq" id="WP_050663796.1">
    <property type="nucleotide sequence ID" value="NZ_CP118494.1"/>
</dbReference>
<name>A0A0L6CRW0_9RHOB</name>
<dbReference type="GO" id="GO:0000160">
    <property type="term" value="P:phosphorelay signal transduction system"/>
    <property type="evidence" value="ECO:0007669"/>
    <property type="project" value="UniProtKB-KW"/>
</dbReference>
<comment type="caution">
    <text evidence="4">The sequence shown here is derived from an EMBL/GenBank/DDBJ whole genome shotgun (WGS) entry which is preliminary data.</text>
</comment>
<dbReference type="PATRIC" id="fig|74031.6.peg.3001"/>
<dbReference type="InterPro" id="IPR008207">
    <property type="entry name" value="Sig_transdc_His_kin_Hpt_dom"/>
</dbReference>